<dbReference type="Pfam" id="PF14529">
    <property type="entry name" value="Exo_endo_phos_2"/>
    <property type="match status" value="1"/>
</dbReference>
<protein>
    <recommendedName>
        <fullName evidence="1">Endonuclease/exonuclease/phosphatase domain-containing protein</fullName>
    </recommendedName>
</protein>
<dbReference type="SUPFAM" id="SSF56219">
    <property type="entry name" value="DNase I-like"/>
    <property type="match status" value="1"/>
</dbReference>
<dbReference type="GO" id="GO:0003824">
    <property type="term" value="F:catalytic activity"/>
    <property type="evidence" value="ECO:0007669"/>
    <property type="project" value="InterPro"/>
</dbReference>
<evidence type="ECO:0000259" key="1">
    <source>
        <dbReference type="Pfam" id="PF14529"/>
    </source>
</evidence>
<dbReference type="InterPro" id="IPR005135">
    <property type="entry name" value="Endo/exonuclease/phosphatase"/>
</dbReference>
<keyword evidence="3" id="KW-1185">Reference proteome</keyword>
<reference evidence="2 3" key="1">
    <citation type="submission" date="2019-05" db="EMBL/GenBank/DDBJ databases">
        <title>Another draft genome of Portunus trituberculatus and its Hox gene families provides insights of decapod evolution.</title>
        <authorList>
            <person name="Jeong J.-H."/>
            <person name="Song I."/>
            <person name="Kim S."/>
            <person name="Choi T."/>
            <person name="Kim D."/>
            <person name="Ryu S."/>
            <person name="Kim W."/>
        </authorList>
    </citation>
    <scope>NUCLEOTIDE SEQUENCE [LARGE SCALE GENOMIC DNA]</scope>
    <source>
        <tissue evidence="2">Muscle</tissue>
    </source>
</reference>
<gene>
    <name evidence="2" type="ORF">E2C01_047992</name>
</gene>
<comment type="caution">
    <text evidence="2">The sequence shown here is derived from an EMBL/GenBank/DDBJ whole genome shotgun (WGS) entry which is preliminary data.</text>
</comment>
<evidence type="ECO:0000313" key="2">
    <source>
        <dbReference type="EMBL" id="MPC54085.1"/>
    </source>
</evidence>
<name>A0A5B7G9C4_PORTR</name>
<dbReference type="EMBL" id="VSRR010012096">
    <property type="protein sequence ID" value="MPC54085.1"/>
    <property type="molecule type" value="Genomic_DNA"/>
</dbReference>
<accession>A0A5B7G9C4</accession>
<sequence>MYKQGSGEEKQDFNVHHQLWLSSPFTDHPGEQAFNFAILHDLEQLVQHPTRIPDLLGYTPNILDLFLTSNPSAYAVTLFSLLVFSNHNFISESSPISPIPPQDPLKWRSLWQFASSSWGDLRRYYAEFSREGLLFLCQSTISVC</sequence>
<dbReference type="Gene3D" id="3.60.10.10">
    <property type="entry name" value="Endonuclease/exonuclease/phosphatase"/>
    <property type="match status" value="1"/>
</dbReference>
<organism evidence="2 3">
    <name type="scientific">Portunus trituberculatus</name>
    <name type="common">Swimming crab</name>
    <name type="synonym">Neptunus trituberculatus</name>
    <dbReference type="NCBI Taxonomy" id="210409"/>
    <lineage>
        <taxon>Eukaryota</taxon>
        <taxon>Metazoa</taxon>
        <taxon>Ecdysozoa</taxon>
        <taxon>Arthropoda</taxon>
        <taxon>Crustacea</taxon>
        <taxon>Multicrustacea</taxon>
        <taxon>Malacostraca</taxon>
        <taxon>Eumalacostraca</taxon>
        <taxon>Eucarida</taxon>
        <taxon>Decapoda</taxon>
        <taxon>Pleocyemata</taxon>
        <taxon>Brachyura</taxon>
        <taxon>Eubrachyura</taxon>
        <taxon>Portunoidea</taxon>
        <taxon>Portunidae</taxon>
        <taxon>Portuninae</taxon>
        <taxon>Portunus</taxon>
    </lineage>
</organism>
<feature type="domain" description="Endonuclease/exonuclease/phosphatase" evidence="1">
    <location>
        <begin position="12"/>
        <end position="90"/>
    </location>
</feature>
<proteinExistence type="predicted"/>
<dbReference type="InterPro" id="IPR036691">
    <property type="entry name" value="Endo/exonu/phosph_ase_sf"/>
</dbReference>
<evidence type="ECO:0000313" key="3">
    <source>
        <dbReference type="Proteomes" id="UP000324222"/>
    </source>
</evidence>
<dbReference type="AlphaFoldDB" id="A0A5B7G9C4"/>
<dbReference type="Proteomes" id="UP000324222">
    <property type="component" value="Unassembled WGS sequence"/>
</dbReference>